<sequence length="41" mass="4649">MHPGLHYYAIEVHLWSQGACGFAHSQSYTSEHNQQYVVNTG</sequence>
<evidence type="ECO:0000313" key="1">
    <source>
        <dbReference type="EMBL" id="JAD92466.1"/>
    </source>
</evidence>
<dbReference type="EMBL" id="GBRH01205429">
    <property type="protein sequence ID" value="JAD92466.1"/>
    <property type="molecule type" value="Transcribed_RNA"/>
</dbReference>
<accession>A0A0A9DXF2</accession>
<reference evidence="1" key="2">
    <citation type="journal article" date="2015" name="Data Brief">
        <title>Shoot transcriptome of the giant reed, Arundo donax.</title>
        <authorList>
            <person name="Barrero R.A."/>
            <person name="Guerrero F.D."/>
            <person name="Moolhuijzen P."/>
            <person name="Goolsby J.A."/>
            <person name="Tidwell J."/>
            <person name="Bellgard S.E."/>
            <person name="Bellgard M.I."/>
        </authorList>
    </citation>
    <scope>NUCLEOTIDE SEQUENCE</scope>
    <source>
        <tissue evidence="1">Shoot tissue taken approximately 20 cm above the soil surface</tissue>
    </source>
</reference>
<dbReference type="AlphaFoldDB" id="A0A0A9DXF2"/>
<name>A0A0A9DXF2_ARUDO</name>
<organism evidence="1">
    <name type="scientific">Arundo donax</name>
    <name type="common">Giant reed</name>
    <name type="synonym">Donax arundinaceus</name>
    <dbReference type="NCBI Taxonomy" id="35708"/>
    <lineage>
        <taxon>Eukaryota</taxon>
        <taxon>Viridiplantae</taxon>
        <taxon>Streptophyta</taxon>
        <taxon>Embryophyta</taxon>
        <taxon>Tracheophyta</taxon>
        <taxon>Spermatophyta</taxon>
        <taxon>Magnoliopsida</taxon>
        <taxon>Liliopsida</taxon>
        <taxon>Poales</taxon>
        <taxon>Poaceae</taxon>
        <taxon>PACMAD clade</taxon>
        <taxon>Arundinoideae</taxon>
        <taxon>Arundineae</taxon>
        <taxon>Arundo</taxon>
    </lineage>
</organism>
<reference evidence="1" key="1">
    <citation type="submission" date="2014-09" db="EMBL/GenBank/DDBJ databases">
        <authorList>
            <person name="Magalhaes I.L.F."/>
            <person name="Oliveira U."/>
            <person name="Santos F.R."/>
            <person name="Vidigal T.H.D.A."/>
            <person name="Brescovit A.D."/>
            <person name="Santos A.J."/>
        </authorList>
    </citation>
    <scope>NUCLEOTIDE SEQUENCE</scope>
    <source>
        <tissue evidence="1">Shoot tissue taken approximately 20 cm above the soil surface</tissue>
    </source>
</reference>
<protein>
    <submittedName>
        <fullName evidence="1">Uncharacterized protein</fullName>
    </submittedName>
</protein>
<proteinExistence type="predicted"/>